<evidence type="ECO:0008006" key="4">
    <source>
        <dbReference type="Google" id="ProtNLM"/>
    </source>
</evidence>
<feature type="compositionally biased region" description="Polar residues" evidence="1">
    <location>
        <begin position="27"/>
        <end position="36"/>
    </location>
</feature>
<dbReference type="AlphaFoldDB" id="A0A418MI95"/>
<feature type="compositionally biased region" description="Acidic residues" evidence="1">
    <location>
        <begin position="85"/>
        <end position="105"/>
    </location>
</feature>
<reference evidence="2 3" key="1">
    <citation type="submission" date="2018-08" db="EMBL/GenBank/DDBJ databases">
        <title>Fibrisoma montanum sp. nov., isolated from Danxia mountain soil.</title>
        <authorList>
            <person name="Huang Y."/>
        </authorList>
    </citation>
    <scope>NUCLEOTIDE SEQUENCE [LARGE SCALE GENOMIC DNA]</scope>
    <source>
        <strain evidence="2 3">HYT19</strain>
    </source>
</reference>
<comment type="caution">
    <text evidence="2">The sequence shown here is derived from an EMBL/GenBank/DDBJ whole genome shotgun (WGS) entry which is preliminary data.</text>
</comment>
<dbReference type="EMBL" id="QXED01000001">
    <property type="protein sequence ID" value="RIV27144.1"/>
    <property type="molecule type" value="Genomic_DNA"/>
</dbReference>
<gene>
    <name evidence="2" type="ORF">DYU11_02170</name>
</gene>
<feature type="region of interest" description="Disordered" evidence="1">
    <location>
        <begin position="1"/>
        <end position="105"/>
    </location>
</feature>
<name>A0A418MI95_9BACT</name>
<protein>
    <recommendedName>
        <fullName evidence="4">DUF5709 domain-containing protein</fullName>
    </recommendedName>
</protein>
<dbReference type="Proteomes" id="UP000283523">
    <property type="component" value="Unassembled WGS sequence"/>
</dbReference>
<proteinExistence type="predicted"/>
<keyword evidence="3" id="KW-1185">Reference proteome</keyword>
<dbReference type="OrthoDB" id="960486at2"/>
<evidence type="ECO:0000313" key="2">
    <source>
        <dbReference type="EMBL" id="RIV27144.1"/>
    </source>
</evidence>
<evidence type="ECO:0000256" key="1">
    <source>
        <dbReference type="SAM" id="MobiDB-lite"/>
    </source>
</evidence>
<organism evidence="2 3">
    <name type="scientific">Fibrisoma montanum</name>
    <dbReference type="NCBI Taxonomy" id="2305895"/>
    <lineage>
        <taxon>Bacteria</taxon>
        <taxon>Pseudomonadati</taxon>
        <taxon>Bacteroidota</taxon>
        <taxon>Cytophagia</taxon>
        <taxon>Cytophagales</taxon>
        <taxon>Spirosomataceae</taxon>
        <taxon>Fibrisoma</taxon>
    </lineage>
</organism>
<dbReference type="RefSeq" id="WP_119665995.1">
    <property type="nucleotide sequence ID" value="NZ_QXED01000001.1"/>
</dbReference>
<sequence length="125" mass="13699">MERNNVTPDGPSQQRVDEQTGGPQEGMSPQHTNVPDNNYEEDAAVYAGLGVNNEPDIYDRPDDEAADTILYTDSATARHATDGVSNDEDLEDLPEDLLDDDVSDDELDREISELAEDEEAGGEPY</sequence>
<evidence type="ECO:0000313" key="3">
    <source>
        <dbReference type="Proteomes" id="UP000283523"/>
    </source>
</evidence>
<feature type="compositionally biased region" description="Polar residues" evidence="1">
    <location>
        <begin position="1"/>
        <end position="14"/>
    </location>
</feature>
<accession>A0A418MI95</accession>